<dbReference type="GO" id="GO:0031982">
    <property type="term" value="C:vesicle"/>
    <property type="evidence" value="ECO:0007669"/>
    <property type="project" value="TreeGrafter"/>
</dbReference>
<dbReference type="InterPro" id="IPR036869">
    <property type="entry name" value="J_dom_sf"/>
</dbReference>
<reference evidence="2 3" key="2">
    <citation type="submission" date="2019-11" db="EMBL/GenBank/DDBJ databases">
        <title>A de novo genome assembly of a pear dwarfing rootstock.</title>
        <authorList>
            <person name="Wang F."/>
            <person name="Wang J."/>
            <person name="Li S."/>
            <person name="Zhang Y."/>
            <person name="Fang M."/>
            <person name="Ma L."/>
            <person name="Zhao Y."/>
            <person name="Jiang S."/>
        </authorList>
    </citation>
    <scope>NUCLEOTIDE SEQUENCE [LARGE SCALE GENOMIC DNA]</scope>
    <source>
        <strain evidence="2">S2</strain>
        <tissue evidence="2">Leaf</tissue>
    </source>
</reference>
<feature type="region of interest" description="Disordered" evidence="1">
    <location>
        <begin position="194"/>
        <end position="250"/>
    </location>
</feature>
<proteinExistence type="predicted"/>
<dbReference type="GO" id="GO:0005737">
    <property type="term" value="C:cytoplasm"/>
    <property type="evidence" value="ECO:0007669"/>
    <property type="project" value="TreeGrafter"/>
</dbReference>
<accession>A0A5N5GFC1</accession>
<sequence>MDEFGVLTERFGLKPQGKSAPMASSKRPAAANDAQSWDFGVGSGVSTKTSSYSSGSPPVNPNSDYASFFDGPNGLFQSSSNDKTRSFGGLDDYDDIFTAPSKPVKQSGGSSFNFDSMFVGSNAKTSSFGGYNDDYDVFAGMPGLKSSSSGKSSAKDDDIFESFASGSKQSAPVDDLLGDLSGVRQKLQGLNVKNDRNVNSAGKLAKKGGDFDDLIPGFGGSTPSNNGAPENRPRPSTVHSTKSNFGSSMDDPFVVLESVSTSASTLGYDSSDIFSELEQISKLSNSGGAKPGVSSNSSTKLKSPPKSAQASKGDKERSSGVSSIDELEEFARATVRNNATGRTNVPSHEERVETSATRRGRLIEDDLMGFRSNSVPRSKPTNLDSVFDSQTNNRGRPTPQRASVTSNSMKKSSSATGLFDGLFSMDGASTGFVEFEEVEGESEERRRARLARHQRSQQRALQAVADMNQRDRKTRQEQEDRRRIAENLDIKIKSWSYGKEGNMRALLSSLQSVLWAESSWEPVSLTDLITSGSVKKVYRKATLCVHPDKVQQKGASLEQKYTAEKVFDILKLGTSSTRRNSLNILYDDHSLELDTFSVNKDVGIYRARGHGKVVLENENTLQSHKEKANSMAETRENKERVVAADS</sequence>
<dbReference type="OrthoDB" id="1717591at2759"/>
<dbReference type="EMBL" id="SMOL01000468">
    <property type="protein sequence ID" value="KAB2612182.1"/>
    <property type="molecule type" value="Genomic_DNA"/>
</dbReference>
<dbReference type="PANTHER" id="PTHR23172">
    <property type="entry name" value="AUXILIN/CYCLIN G-ASSOCIATED KINASE-RELATED"/>
    <property type="match status" value="1"/>
</dbReference>
<feature type="compositionally biased region" description="Low complexity" evidence="1">
    <location>
        <begin position="402"/>
        <end position="414"/>
    </location>
</feature>
<feature type="compositionally biased region" description="Polar residues" evidence="1">
    <location>
        <begin position="371"/>
        <end position="395"/>
    </location>
</feature>
<dbReference type="GO" id="GO:0030276">
    <property type="term" value="F:clathrin binding"/>
    <property type="evidence" value="ECO:0007669"/>
    <property type="project" value="TreeGrafter"/>
</dbReference>
<dbReference type="SUPFAM" id="SSF46565">
    <property type="entry name" value="Chaperone J-domain"/>
    <property type="match status" value="1"/>
</dbReference>
<feature type="compositionally biased region" description="Polar residues" evidence="1">
    <location>
        <begin position="283"/>
        <end position="310"/>
    </location>
</feature>
<feature type="region of interest" description="Disordered" evidence="1">
    <location>
        <begin position="622"/>
        <end position="646"/>
    </location>
</feature>
<feature type="compositionally biased region" description="Polar residues" evidence="1">
    <location>
        <begin position="237"/>
        <end position="247"/>
    </location>
</feature>
<keyword evidence="3" id="KW-1185">Reference proteome</keyword>
<dbReference type="Proteomes" id="UP000327157">
    <property type="component" value="Unassembled WGS sequence"/>
</dbReference>
<evidence type="ECO:0000313" key="3">
    <source>
        <dbReference type="Proteomes" id="UP000327157"/>
    </source>
</evidence>
<dbReference type="AlphaFoldDB" id="A0A5N5GFC1"/>
<dbReference type="PANTHER" id="PTHR23172:SF68">
    <property type="entry name" value="DNAJ DOMAIN PROTEIN"/>
    <property type="match status" value="1"/>
</dbReference>
<comment type="caution">
    <text evidence="2">The sequence shown here is derived from an EMBL/GenBank/DDBJ whole genome shotgun (WGS) entry which is preliminary data.</text>
</comment>
<name>A0A5N5GFC1_9ROSA</name>
<feature type="region of interest" description="Disordered" evidence="1">
    <location>
        <begin position="435"/>
        <end position="481"/>
    </location>
</feature>
<feature type="region of interest" description="Disordered" evidence="1">
    <location>
        <begin position="1"/>
        <end position="66"/>
    </location>
</feature>
<gene>
    <name evidence="2" type="ORF">D8674_036862</name>
</gene>
<feature type="compositionally biased region" description="Polar residues" evidence="1">
    <location>
        <begin position="335"/>
        <end position="346"/>
    </location>
</feature>
<evidence type="ECO:0000313" key="2">
    <source>
        <dbReference type="EMBL" id="KAB2612182.1"/>
    </source>
</evidence>
<dbReference type="GO" id="GO:0072583">
    <property type="term" value="P:clathrin-dependent endocytosis"/>
    <property type="evidence" value="ECO:0007669"/>
    <property type="project" value="TreeGrafter"/>
</dbReference>
<evidence type="ECO:0000256" key="1">
    <source>
        <dbReference type="SAM" id="MobiDB-lite"/>
    </source>
</evidence>
<protein>
    <submittedName>
        <fullName evidence="2">Auxilin-related protein 2-like</fullName>
    </submittedName>
</protein>
<reference evidence="2 3" key="1">
    <citation type="submission" date="2019-09" db="EMBL/GenBank/DDBJ databases">
        <authorList>
            <person name="Ou C."/>
        </authorList>
    </citation>
    <scope>NUCLEOTIDE SEQUENCE [LARGE SCALE GENOMIC DNA]</scope>
    <source>
        <strain evidence="2">S2</strain>
        <tissue evidence="2">Leaf</tissue>
    </source>
</reference>
<organism evidence="2 3">
    <name type="scientific">Pyrus ussuriensis x Pyrus communis</name>
    <dbReference type="NCBI Taxonomy" id="2448454"/>
    <lineage>
        <taxon>Eukaryota</taxon>
        <taxon>Viridiplantae</taxon>
        <taxon>Streptophyta</taxon>
        <taxon>Embryophyta</taxon>
        <taxon>Tracheophyta</taxon>
        <taxon>Spermatophyta</taxon>
        <taxon>Magnoliopsida</taxon>
        <taxon>eudicotyledons</taxon>
        <taxon>Gunneridae</taxon>
        <taxon>Pentapetalae</taxon>
        <taxon>rosids</taxon>
        <taxon>fabids</taxon>
        <taxon>Rosales</taxon>
        <taxon>Rosaceae</taxon>
        <taxon>Amygdaloideae</taxon>
        <taxon>Maleae</taxon>
        <taxon>Pyrus</taxon>
    </lineage>
</organism>
<dbReference type="GO" id="GO:0072318">
    <property type="term" value="P:clathrin coat disassembly"/>
    <property type="evidence" value="ECO:0007669"/>
    <property type="project" value="TreeGrafter"/>
</dbReference>
<feature type="region of interest" description="Disordered" evidence="1">
    <location>
        <begin position="283"/>
        <end position="414"/>
    </location>
</feature>
<feature type="compositionally biased region" description="Basic and acidic residues" evidence="1">
    <location>
        <begin position="623"/>
        <end position="646"/>
    </location>
</feature>
<feature type="compositionally biased region" description="Basic residues" evidence="1">
    <location>
        <begin position="447"/>
        <end position="456"/>
    </location>
</feature>
<feature type="compositionally biased region" description="Low complexity" evidence="1">
    <location>
        <begin position="44"/>
        <end position="63"/>
    </location>
</feature>
<feature type="compositionally biased region" description="Basic and acidic residues" evidence="1">
    <location>
        <begin position="468"/>
        <end position="481"/>
    </location>
</feature>
<dbReference type="Gene3D" id="1.10.287.110">
    <property type="entry name" value="DnaJ domain"/>
    <property type="match status" value="1"/>
</dbReference>